<evidence type="ECO:0000256" key="2">
    <source>
        <dbReference type="ARBA" id="ARBA00022645"/>
    </source>
</evidence>
<dbReference type="InterPro" id="IPR001563">
    <property type="entry name" value="Peptidase_S10"/>
</dbReference>
<dbReference type="GO" id="GO:0005773">
    <property type="term" value="C:vacuole"/>
    <property type="evidence" value="ECO:0007669"/>
    <property type="project" value="TreeGrafter"/>
</dbReference>
<comment type="similarity">
    <text evidence="1">Belongs to the peptidase S10 family.</text>
</comment>
<dbReference type="InterPro" id="IPR033124">
    <property type="entry name" value="Ser_caboxypep_his_AS"/>
</dbReference>
<keyword evidence="7" id="KW-1185">Reference proteome</keyword>
<evidence type="ECO:0000256" key="1">
    <source>
        <dbReference type="ARBA" id="ARBA00009431"/>
    </source>
</evidence>
<dbReference type="AlphaFoldDB" id="A0AAD4S3S6"/>
<dbReference type="GO" id="GO:0006508">
    <property type="term" value="P:proteolysis"/>
    <property type="evidence" value="ECO:0007669"/>
    <property type="project" value="UniProtKB-KW"/>
</dbReference>
<protein>
    <submittedName>
        <fullName evidence="6">Uncharacterized protein</fullName>
    </submittedName>
</protein>
<dbReference type="SUPFAM" id="SSF53474">
    <property type="entry name" value="alpha/beta-Hydrolases"/>
    <property type="match status" value="1"/>
</dbReference>
<dbReference type="Proteomes" id="UP001202328">
    <property type="component" value="Unassembled WGS sequence"/>
</dbReference>
<sequence length="402" mass="45851">MQERSASISLSSGCVYLHNKVIKFIEHLTHKSPLCILSYKHLVPTLTLMWNDFGCDKFILVTSNSREETMQIQFCYIHFSFLSGTGFSYSSDERDRRQNEQGISNDLYDFLQVSLLSSDKVALDLKDCSCTSFGIILANHSDLHKYITQFSIFVSTWCNFVLCLTGHFSSKHPQFQKNDLYITPESYTLDTIFQHLPRELTKETRIKKEFVNLTYYDIRKQCVGSLCYDFSNMEKFLNLKSVRQALGVGNIEFISCSPTVYSKMQTDWMKNLAVGIPALLNVGIQFLAYAGEYDLICNWLVTYLKFEQGTQTWVHAMEWSGRQDFGRAANVSFVVDGAEAGELKNHGPLSFLKVHDAGHMVPMYQPKAALEMLKRWTRGKLTAEAAAPSQTQNHPHLIPSVL</sequence>
<dbReference type="PROSITE" id="PS00560">
    <property type="entry name" value="CARBOXYPEPT_SER_HIS"/>
    <property type="match status" value="1"/>
</dbReference>
<dbReference type="InterPro" id="IPR029058">
    <property type="entry name" value="AB_hydrolase_fold"/>
</dbReference>
<keyword evidence="5" id="KW-0325">Glycoprotein</keyword>
<reference evidence="6" key="1">
    <citation type="submission" date="2022-04" db="EMBL/GenBank/DDBJ databases">
        <title>A functionally conserved STORR gene fusion in Papaver species that diverged 16.8 million years ago.</title>
        <authorList>
            <person name="Catania T."/>
        </authorList>
    </citation>
    <scope>NUCLEOTIDE SEQUENCE</scope>
    <source>
        <strain evidence="6">S-188037</strain>
    </source>
</reference>
<keyword evidence="2" id="KW-0121">Carboxypeptidase</keyword>
<dbReference type="Pfam" id="PF00450">
    <property type="entry name" value="Peptidase_S10"/>
    <property type="match status" value="1"/>
</dbReference>
<gene>
    <name evidence="6" type="ORF">MKW98_028649</name>
</gene>
<name>A0AAD4S3S6_9MAGN</name>
<evidence type="ECO:0000256" key="3">
    <source>
        <dbReference type="ARBA" id="ARBA00022670"/>
    </source>
</evidence>
<dbReference type="PRINTS" id="PR00724">
    <property type="entry name" value="CRBOXYPTASEC"/>
</dbReference>
<keyword evidence="3" id="KW-0645">Protease</keyword>
<keyword evidence="4" id="KW-0378">Hydrolase</keyword>
<evidence type="ECO:0000256" key="5">
    <source>
        <dbReference type="ARBA" id="ARBA00023180"/>
    </source>
</evidence>
<dbReference type="EMBL" id="JAJJMB010014681">
    <property type="protein sequence ID" value="KAI3858916.1"/>
    <property type="molecule type" value="Genomic_DNA"/>
</dbReference>
<evidence type="ECO:0000313" key="6">
    <source>
        <dbReference type="EMBL" id="KAI3858916.1"/>
    </source>
</evidence>
<organism evidence="6 7">
    <name type="scientific">Papaver atlanticum</name>
    <dbReference type="NCBI Taxonomy" id="357466"/>
    <lineage>
        <taxon>Eukaryota</taxon>
        <taxon>Viridiplantae</taxon>
        <taxon>Streptophyta</taxon>
        <taxon>Embryophyta</taxon>
        <taxon>Tracheophyta</taxon>
        <taxon>Spermatophyta</taxon>
        <taxon>Magnoliopsida</taxon>
        <taxon>Ranunculales</taxon>
        <taxon>Papaveraceae</taxon>
        <taxon>Papaveroideae</taxon>
        <taxon>Papaver</taxon>
    </lineage>
</organism>
<dbReference type="PANTHER" id="PTHR11802">
    <property type="entry name" value="SERINE PROTEASE FAMILY S10 SERINE CARBOXYPEPTIDASE"/>
    <property type="match status" value="1"/>
</dbReference>
<evidence type="ECO:0000256" key="4">
    <source>
        <dbReference type="ARBA" id="ARBA00022801"/>
    </source>
</evidence>
<proteinExistence type="inferred from homology"/>
<accession>A0AAD4S3S6</accession>
<dbReference type="PANTHER" id="PTHR11802:SF113">
    <property type="entry name" value="SERINE CARBOXYPEPTIDASE CTSA-4.1"/>
    <property type="match status" value="1"/>
</dbReference>
<evidence type="ECO:0000313" key="7">
    <source>
        <dbReference type="Proteomes" id="UP001202328"/>
    </source>
</evidence>
<dbReference type="Gene3D" id="3.40.50.1820">
    <property type="entry name" value="alpha/beta hydrolase"/>
    <property type="match status" value="2"/>
</dbReference>
<comment type="caution">
    <text evidence="6">The sequence shown here is derived from an EMBL/GenBank/DDBJ whole genome shotgun (WGS) entry which is preliminary data.</text>
</comment>
<dbReference type="GO" id="GO:0004185">
    <property type="term" value="F:serine-type carboxypeptidase activity"/>
    <property type="evidence" value="ECO:0007669"/>
    <property type="project" value="InterPro"/>
</dbReference>